<dbReference type="SUPFAM" id="SSF51905">
    <property type="entry name" value="FAD/NAD(P)-binding domain"/>
    <property type="match status" value="1"/>
</dbReference>
<sequence length="156" mass="17168">MEGSKAPSEVGSEPSGIKVIVVGAELKSLGDIISFGPNAGRIFRRWSNGKIADRLKPLSIDLEGHGFKIHKWTGELVHTQKAHNPDPDAPVFNGHRGELHTVVFNYAKDELGIPIHLGQRVLEYFEDENQAGIVLESGIKVQPYGPLNYGDFDSFH</sequence>
<protein>
    <submittedName>
        <fullName evidence="4">Uncharacterized protein</fullName>
    </submittedName>
</protein>
<dbReference type="GO" id="GO:0004497">
    <property type="term" value="F:monooxygenase activity"/>
    <property type="evidence" value="ECO:0007669"/>
    <property type="project" value="UniProtKB-KW"/>
</dbReference>
<gene>
    <name evidence="4" type="ORF">N7509_009546</name>
</gene>
<dbReference type="PANTHER" id="PTHR13789">
    <property type="entry name" value="MONOOXYGENASE"/>
    <property type="match status" value="1"/>
</dbReference>
<keyword evidence="5" id="KW-1185">Reference proteome</keyword>
<evidence type="ECO:0000313" key="5">
    <source>
        <dbReference type="Proteomes" id="UP001147747"/>
    </source>
</evidence>
<dbReference type="AlphaFoldDB" id="A0A9X0B3R8"/>
<evidence type="ECO:0000256" key="1">
    <source>
        <dbReference type="ARBA" id="ARBA00007992"/>
    </source>
</evidence>
<dbReference type="Gene3D" id="3.30.9.30">
    <property type="match status" value="1"/>
</dbReference>
<dbReference type="Proteomes" id="UP001147747">
    <property type="component" value="Unassembled WGS sequence"/>
</dbReference>
<evidence type="ECO:0000313" key="4">
    <source>
        <dbReference type="EMBL" id="KAJ5387005.1"/>
    </source>
</evidence>
<dbReference type="EMBL" id="JAPZBU010000009">
    <property type="protein sequence ID" value="KAJ5387005.1"/>
    <property type="molecule type" value="Genomic_DNA"/>
</dbReference>
<comment type="similarity">
    <text evidence="1">Belongs to the paxM FAD-dependent monooxygenase family.</text>
</comment>
<keyword evidence="3" id="KW-0503">Monooxygenase</keyword>
<accession>A0A9X0B3R8</accession>
<evidence type="ECO:0000256" key="3">
    <source>
        <dbReference type="ARBA" id="ARBA00023033"/>
    </source>
</evidence>
<reference evidence="4" key="2">
    <citation type="journal article" date="2023" name="IMA Fungus">
        <title>Comparative genomic study of the Penicillium genus elucidates a diverse pangenome and 15 lateral gene transfer events.</title>
        <authorList>
            <person name="Petersen C."/>
            <person name="Sorensen T."/>
            <person name="Nielsen M.R."/>
            <person name="Sondergaard T.E."/>
            <person name="Sorensen J.L."/>
            <person name="Fitzpatrick D.A."/>
            <person name="Frisvad J.C."/>
            <person name="Nielsen K.L."/>
        </authorList>
    </citation>
    <scope>NUCLEOTIDE SEQUENCE</scope>
    <source>
        <strain evidence="4">IBT 29677</strain>
    </source>
</reference>
<name>A0A9X0B3R8_9EURO</name>
<dbReference type="RefSeq" id="XP_056484803.1">
    <property type="nucleotide sequence ID" value="XM_056634183.1"/>
</dbReference>
<keyword evidence="2" id="KW-0560">Oxidoreductase</keyword>
<dbReference type="InterPro" id="IPR036188">
    <property type="entry name" value="FAD/NAD-bd_sf"/>
</dbReference>
<proteinExistence type="inferred from homology"/>
<dbReference type="GeneID" id="81373163"/>
<comment type="caution">
    <text evidence="4">The sequence shown here is derived from an EMBL/GenBank/DDBJ whole genome shotgun (WGS) entry which is preliminary data.</text>
</comment>
<dbReference type="OrthoDB" id="16820at2759"/>
<dbReference type="PANTHER" id="PTHR13789:SF187">
    <property type="entry name" value="MONOOXYGENASE"/>
    <property type="match status" value="1"/>
</dbReference>
<organism evidence="4 5">
    <name type="scientific">Penicillium cosmopolitanum</name>
    <dbReference type="NCBI Taxonomy" id="1131564"/>
    <lineage>
        <taxon>Eukaryota</taxon>
        <taxon>Fungi</taxon>
        <taxon>Dikarya</taxon>
        <taxon>Ascomycota</taxon>
        <taxon>Pezizomycotina</taxon>
        <taxon>Eurotiomycetes</taxon>
        <taxon>Eurotiomycetidae</taxon>
        <taxon>Eurotiales</taxon>
        <taxon>Aspergillaceae</taxon>
        <taxon>Penicillium</taxon>
    </lineage>
</organism>
<dbReference type="InterPro" id="IPR050493">
    <property type="entry name" value="FAD-dep_Monooxygenase_BioMet"/>
</dbReference>
<dbReference type="Gene3D" id="3.50.50.60">
    <property type="entry name" value="FAD/NAD(P)-binding domain"/>
    <property type="match status" value="1"/>
</dbReference>
<evidence type="ECO:0000256" key="2">
    <source>
        <dbReference type="ARBA" id="ARBA00023002"/>
    </source>
</evidence>
<reference evidence="4" key="1">
    <citation type="submission" date="2022-12" db="EMBL/GenBank/DDBJ databases">
        <authorList>
            <person name="Petersen C."/>
        </authorList>
    </citation>
    <scope>NUCLEOTIDE SEQUENCE</scope>
    <source>
        <strain evidence="4">IBT 29677</strain>
    </source>
</reference>